<organism evidence="1 2">
    <name type="scientific">Clostridium perfringens</name>
    <dbReference type="NCBI Taxonomy" id="1502"/>
    <lineage>
        <taxon>Bacteria</taxon>
        <taxon>Bacillati</taxon>
        <taxon>Bacillota</taxon>
        <taxon>Clostridia</taxon>
        <taxon>Eubacteriales</taxon>
        <taxon>Clostridiaceae</taxon>
        <taxon>Clostridium</taxon>
    </lineage>
</organism>
<dbReference type="Proteomes" id="UP000070260">
    <property type="component" value="Plasmid pJFP838A"/>
</dbReference>
<dbReference type="RefSeq" id="WP_061429711.1">
    <property type="nucleotide sequence ID" value="NZ_CATNZX010000001.1"/>
</dbReference>
<keyword evidence="1" id="KW-0614">Plasmid</keyword>
<proteinExistence type="predicted"/>
<geneLocation type="plasmid" evidence="1 2">
    <name>pJFP838A</name>
</geneLocation>
<sequence>MKKRIMSNERLKVGEVFIINRDLCKDEDVLNWYDEFKNNGLLIADVIESESNGVWVEGCPYRIDLDEIQVMTYSLAFVNYIDKTISLTGTSKGVYDAGINVKEFFKLNNEDFEKTLKFIDNFRISEIATYDEFEDDKDYHNLFVSTLKNLEKFIQSKNESKSDIDFFFCWEKDITNL</sequence>
<accession>A0A140GRF4</accession>
<evidence type="ECO:0000313" key="2">
    <source>
        <dbReference type="Proteomes" id="UP000070260"/>
    </source>
</evidence>
<protein>
    <submittedName>
        <fullName evidence="1">Uncharacterized protein</fullName>
    </submittedName>
</protein>
<gene>
    <name evidence="1" type="ORF">JFP838_pA0197</name>
</gene>
<evidence type="ECO:0000313" key="1">
    <source>
        <dbReference type="EMBL" id="AMN31113.1"/>
    </source>
</evidence>
<name>A0A140GRF4_CLOPF</name>
<dbReference type="PATRIC" id="fig|1502.177.peg.3405"/>
<reference evidence="1 2" key="1">
    <citation type="journal article" date="2016" name="PLoS ONE">
        <title>Plasmid Characterization and Chromosome Analysis of Two netF+ Clostridium perfringens Isolates Associated with Foal and Canine Necrotizing Enteritis.</title>
        <authorList>
            <person name="Mehdizadeh Gohari I."/>
            <person name="Kropinski A.M."/>
            <person name="Weese S.J."/>
            <person name="Parreira V.R."/>
            <person name="Whitehead A.E."/>
            <person name="Boerlin P."/>
            <person name="Prescott J.F."/>
        </authorList>
    </citation>
    <scope>NUCLEOTIDE SEQUENCE [LARGE SCALE GENOMIC DNA]</scope>
    <source>
        <strain evidence="1 2">JP838</strain>
        <plasmid evidence="2">Plasmid pJFP838A</plasmid>
    </source>
</reference>
<dbReference type="EMBL" id="CP013615">
    <property type="protein sequence ID" value="AMN31113.1"/>
    <property type="molecule type" value="Genomic_DNA"/>
</dbReference>
<dbReference type="AlphaFoldDB" id="A0A140GRF4"/>